<dbReference type="PANTHER" id="PTHR45033:SF3">
    <property type="entry name" value="DEHYDROGENASE, PUTATIVE (AFU_ORTHOLOGUE AFUA_2G13270)-RELATED"/>
    <property type="match status" value="1"/>
</dbReference>
<reference evidence="3" key="2">
    <citation type="submission" date="2015-01" db="EMBL/GenBank/DDBJ databases">
        <title>Evolutionary Origins and Diversification of the Mycorrhizal Mutualists.</title>
        <authorList>
            <consortium name="DOE Joint Genome Institute"/>
            <consortium name="Mycorrhizal Genomics Consortium"/>
            <person name="Kohler A."/>
            <person name="Kuo A."/>
            <person name="Nagy L.G."/>
            <person name="Floudas D."/>
            <person name="Copeland A."/>
            <person name="Barry K.W."/>
            <person name="Cichocki N."/>
            <person name="Veneault-Fourrey C."/>
            <person name="LaButti K."/>
            <person name="Lindquist E.A."/>
            <person name="Lipzen A."/>
            <person name="Lundell T."/>
            <person name="Morin E."/>
            <person name="Murat C."/>
            <person name="Riley R."/>
            <person name="Ohm R."/>
            <person name="Sun H."/>
            <person name="Tunlid A."/>
            <person name="Henrissat B."/>
            <person name="Grigoriev I.V."/>
            <person name="Hibbett D.S."/>
            <person name="Martin F."/>
        </authorList>
    </citation>
    <scope>NUCLEOTIDE SEQUENCE [LARGE SCALE GENOMIC DNA]</scope>
    <source>
        <strain evidence="3">MUT 4182</strain>
    </source>
</reference>
<protein>
    <recommendedName>
        <fullName evidence="1">Enoyl reductase (ER) domain-containing protein</fullName>
    </recommendedName>
</protein>
<dbReference type="STRING" id="1051891.A0A0C3QCS6"/>
<accession>A0A0C3QCS6</accession>
<dbReference type="Gene3D" id="3.40.50.720">
    <property type="entry name" value="NAD(P)-binding Rossmann-like Domain"/>
    <property type="match status" value="1"/>
</dbReference>
<dbReference type="SUPFAM" id="SSF50129">
    <property type="entry name" value="GroES-like"/>
    <property type="match status" value="1"/>
</dbReference>
<organism evidence="2 3">
    <name type="scientific">Tulasnella calospora MUT 4182</name>
    <dbReference type="NCBI Taxonomy" id="1051891"/>
    <lineage>
        <taxon>Eukaryota</taxon>
        <taxon>Fungi</taxon>
        <taxon>Dikarya</taxon>
        <taxon>Basidiomycota</taxon>
        <taxon>Agaricomycotina</taxon>
        <taxon>Agaricomycetes</taxon>
        <taxon>Cantharellales</taxon>
        <taxon>Tulasnellaceae</taxon>
        <taxon>Tulasnella</taxon>
    </lineage>
</organism>
<dbReference type="PANTHER" id="PTHR45033">
    <property type="match status" value="1"/>
</dbReference>
<dbReference type="InterPro" id="IPR013154">
    <property type="entry name" value="ADH-like_N"/>
</dbReference>
<dbReference type="GO" id="GO:0016491">
    <property type="term" value="F:oxidoreductase activity"/>
    <property type="evidence" value="ECO:0007669"/>
    <property type="project" value="InterPro"/>
</dbReference>
<reference evidence="2 3" key="1">
    <citation type="submission" date="2014-04" db="EMBL/GenBank/DDBJ databases">
        <authorList>
            <consortium name="DOE Joint Genome Institute"/>
            <person name="Kuo A."/>
            <person name="Girlanda M."/>
            <person name="Perotto S."/>
            <person name="Kohler A."/>
            <person name="Nagy L.G."/>
            <person name="Floudas D."/>
            <person name="Copeland A."/>
            <person name="Barry K.W."/>
            <person name="Cichocki N."/>
            <person name="Veneault-Fourrey C."/>
            <person name="LaButti K."/>
            <person name="Lindquist E.A."/>
            <person name="Lipzen A."/>
            <person name="Lundell T."/>
            <person name="Morin E."/>
            <person name="Murat C."/>
            <person name="Sun H."/>
            <person name="Tunlid A."/>
            <person name="Henrissat B."/>
            <person name="Grigoriev I.V."/>
            <person name="Hibbett D.S."/>
            <person name="Martin F."/>
            <person name="Nordberg H.P."/>
            <person name="Cantor M.N."/>
            <person name="Hua S.X."/>
        </authorList>
    </citation>
    <scope>NUCLEOTIDE SEQUENCE [LARGE SCALE GENOMIC DNA]</scope>
    <source>
        <strain evidence="2 3">MUT 4182</strain>
    </source>
</reference>
<dbReference type="OrthoDB" id="1706066at2759"/>
<dbReference type="EMBL" id="KN823109">
    <property type="protein sequence ID" value="KIO22434.1"/>
    <property type="molecule type" value="Genomic_DNA"/>
</dbReference>
<proteinExistence type="predicted"/>
<gene>
    <name evidence="2" type="ORF">M407DRAFT_117734</name>
</gene>
<dbReference type="Proteomes" id="UP000054248">
    <property type="component" value="Unassembled WGS sequence"/>
</dbReference>
<dbReference type="AlphaFoldDB" id="A0A0C3QCS6"/>
<dbReference type="Pfam" id="PF08240">
    <property type="entry name" value="ADH_N"/>
    <property type="match status" value="1"/>
</dbReference>
<dbReference type="SMART" id="SM00829">
    <property type="entry name" value="PKS_ER"/>
    <property type="match status" value="1"/>
</dbReference>
<dbReference type="InterPro" id="IPR052711">
    <property type="entry name" value="Zinc_ADH-like"/>
</dbReference>
<dbReference type="FunFam" id="3.40.50.720:FF:000481">
    <property type="entry name" value="Alcohol dehydrogenase, variant"/>
    <property type="match status" value="1"/>
</dbReference>
<dbReference type="InterPro" id="IPR011032">
    <property type="entry name" value="GroES-like_sf"/>
</dbReference>
<name>A0A0C3QCS6_9AGAM</name>
<evidence type="ECO:0000313" key="3">
    <source>
        <dbReference type="Proteomes" id="UP000054248"/>
    </source>
</evidence>
<dbReference type="Gene3D" id="3.90.180.10">
    <property type="entry name" value="Medium-chain alcohol dehydrogenases, catalytic domain"/>
    <property type="match status" value="1"/>
</dbReference>
<evidence type="ECO:0000259" key="1">
    <source>
        <dbReference type="SMART" id="SM00829"/>
    </source>
</evidence>
<dbReference type="InterPro" id="IPR013149">
    <property type="entry name" value="ADH-like_C"/>
</dbReference>
<feature type="domain" description="Enoyl reductase (ER)" evidence="1">
    <location>
        <begin position="36"/>
        <end position="370"/>
    </location>
</feature>
<dbReference type="SUPFAM" id="SSF51735">
    <property type="entry name" value="NAD(P)-binding Rossmann-fold domains"/>
    <property type="match status" value="1"/>
</dbReference>
<keyword evidence="3" id="KW-1185">Reference proteome</keyword>
<dbReference type="InterPro" id="IPR020843">
    <property type="entry name" value="ER"/>
</dbReference>
<evidence type="ECO:0000313" key="2">
    <source>
        <dbReference type="EMBL" id="KIO22434.1"/>
    </source>
</evidence>
<dbReference type="Pfam" id="PF00107">
    <property type="entry name" value="ADH_zinc_N"/>
    <property type="match status" value="1"/>
</dbReference>
<sequence length="380" mass="39717">MSTSPSSLPTSTRCLVLTKIPAAGAASDPSNASAAAKLNDTSIKERDLPPLGPADVLVRIVAAAFNHRELWQKKNMYPGIADGSVMGCDGAGFVIASGQGAEDVLLHKRVFLSPTRGWKSDPDGPEGRFGTVGGGAYPPIGTITEYVVVERDEIIEVPEHLSFEEAAAWPCCGITAWRALFVKGALKAGQNVLITGAGGGVALQCLQLAVAAGANVYVTSGDQAKIDNAVSIGAKGGVIYKNANWPAELGDLLKTNAESGGAKPLLDLVIDQGGGDICAQTSKIIKSGGIISCFGMHGARGINFTMREVLKNVELKGSTLGSQQELEEATRFIAQHQIRPIISEIIEGLDDTDKAFDLLQKGTVMGKIVVRISSPEGARL</sequence>
<dbReference type="InterPro" id="IPR036291">
    <property type="entry name" value="NAD(P)-bd_dom_sf"/>
</dbReference>
<dbReference type="HOGENOM" id="CLU_026673_3_4_1"/>